<feature type="domain" description="HDAg" evidence="3">
    <location>
        <begin position="92"/>
        <end position="261"/>
    </location>
</feature>
<dbReference type="GO" id="GO:0032021">
    <property type="term" value="C:NELF complex"/>
    <property type="evidence" value="ECO:0007669"/>
    <property type="project" value="TreeGrafter"/>
</dbReference>
<organism evidence="4 5">
    <name type="scientific">Plectus sambesii</name>
    <dbReference type="NCBI Taxonomy" id="2011161"/>
    <lineage>
        <taxon>Eukaryota</taxon>
        <taxon>Metazoa</taxon>
        <taxon>Ecdysozoa</taxon>
        <taxon>Nematoda</taxon>
        <taxon>Chromadorea</taxon>
        <taxon>Plectida</taxon>
        <taxon>Plectina</taxon>
        <taxon>Plectoidea</taxon>
        <taxon>Plectidae</taxon>
        <taxon>Plectus</taxon>
    </lineage>
</organism>
<dbReference type="Pfam" id="PF23553">
    <property type="entry name" value="NELF-A_N"/>
    <property type="match status" value="1"/>
</dbReference>
<keyword evidence="4" id="KW-1185">Reference proteome</keyword>
<dbReference type="PANTHER" id="PTHR13328:SF4">
    <property type="entry name" value="NEGATIVE ELONGATION FACTOR A"/>
    <property type="match status" value="1"/>
</dbReference>
<name>A0A914WGN7_9BILA</name>
<dbReference type="PANTHER" id="PTHR13328">
    <property type="entry name" value="NEGATIVE ELONGATION FACTOR A NELF-A"/>
    <property type="match status" value="1"/>
</dbReference>
<dbReference type="AlphaFoldDB" id="A0A914WGN7"/>
<dbReference type="PROSITE" id="PS51838">
    <property type="entry name" value="HDAG"/>
    <property type="match status" value="1"/>
</dbReference>
<feature type="coiled-coil region" evidence="1">
    <location>
        <begin position="279"/>
        <end position="309"/>
    </location>
</feature>
<feature type="region of interest" description="Disordered" evidence="2">
    <location>
        <begin position="321"/>
        <end position="345"/>
    </location>
</feature>
<dbReference type="InterPro" id="IPR037517">
    <property type="entry name" value="HDAG_dom"/>
</dbReference>
<evidence type="ECO:0000313" key="5">
    <source>
        <dbReference type="WBParaSite" id="PSAMB.scaffold3857size16615.g22771.t1"/>
    </source>
</evidence>
<reference evidence="5" key="1">
    <citation type="submission" date="2022-11" db="UniProtKB">
        <authorList>
            <consortium name="WormBaseParasite"/>
        </authorList>
    </citation>
    <scope>IDENTIFICATION</scope>
</reference>
<feature type="region of interest" description="Disordered" evidence="2">
    <location>
        <begin position="376"/>
        <end position="427"/>
    </location>
</feature>
<evidence type="ECO:0000313" key="4">
    <source>
        <dbReference type="Proteomes" id="UP000887566"/>
    </source>
</evidence>
<evidence type="ECO:0000256" key="1">
    <source>
        <dbReference type="SAM" id="Coils"/>
    </source>
</evidence>
<keyword evidence="1" id="KW-0175">Coiled coil</keyword>
<evidence type="ECO:0000259" key="3">
    <source>
        <dbReference type="PROSITE" id="PS51838"/>
    </source>
</evidence>
<dbReference type="WBParaSite" id="PSAMB.scaffold3857size16615.g22771.t1">
    <property type="protein sequence ID" value="PSAMB.scaffold3857size16615.g22771.t1"/>
    <property type="gene ID" value="PSAMB.scaffold3857size16615.g22771"/>
</dbReference>
<sequence>MAERPSLRDRDLVQWLDNKLGAADELWSGRTAAGLLTLDIISELDSCFQDLQSHVKLRMLLAIPHLPQKSLDAWREPIDNLLSLAMQDADDWVQTVGDLLKEYAQDGTVSFASIDDASHFSRTLVELRKLARQHANQTELRLLPPDASFCSKSTINARFGVGQQTVQKHFALRRRPKSATLRADLLSKSADVASQPKNRVPHAALANSIPTRSRGTRNTDDGSPLRGIPSQNASKISGGFTNEPKKFPRPSLKRDGGAKLIEIAETPQALKRKRKEWELEQKQQKLNEKEEWKRKLIEEREAKKQATLAAKEAAQVAKDAKKAGKAVDGQEDTPPSADAGPSTATPDYAAALLRPAGLTAAATSSASSTGAAAVVRPPTQPYSQQPAVPSYAAVQTQPTVTQSPAVNRNEPASSVIDSAQKRPPTGTYSMSKEVMAQATEMFSTANKLSRPEKALILGFMAGNRENPCPQMGQVLTVRLSESNEMEPAADGSGMQPVSVETFFQMNYATGEWKRLKKVRPLRPDELGV</sequence>
<feature type="compositionally biased region" description="Polar residues" evidence="2">
    <location>
        <begin position="381"/>
        <end position="417"/>
    </location>
</feature>
<dbReference type="InterPro" id="IPR052828">
    <property type="entry name" value="NELF-A_domain"/>
</dbReference>
<protein>
    <submittedName>
        <fullName evidence="5">HDAg domain-containing protein</fullName>
    </submittedName>
</protein>
<dbReference type="GO" id="GO:0034244">
    <property type="term" value="P:negative regulation of transcription elongation by RNA polymerase II"/>
    <property type="evidence" value="ECO:0007669"/>
    <property type="project" value="TreeGrafter"/>
</dbReference>
<feature type="region of interest" description="Disordered" evidence="2">
    <location>
        <begin position="190"/>
        <end position="259"/>
    </location>
</feature>
<accession>A0A914WGN7</accession>
<dbReference type="InterPro" id="IPR056557">
    <property type="entry name" value="NELF-A_N"/>
</dbReference>
<dbReference type="Proteomes" id="UP000887566">
    <property type="component" value="Unplaced"/>
</dbReference>
<evidence type="ECO:0000256" key="2">
    <source>
        <dbReference type="SAM" id="MobiDB-lite"/>
    </source>
</evidence>
<proteinExistence type="predicted"/>